<dbReference type="Proteomes" id="UP000019681">
    <property type="component" value="Unassembled WGS sequence"/>
</dbReference>
<dbReference type="AlphaFoldDB" id="A0A017RVA6"/>
<organism evidence="2 3">
    <name type="scientific">Fervidicella metallireducens AeB</name>
    <dbReference type="NCBI Taxonomy" id="1403537"/>
    <lineage>
        <taxon>Bacteria</taxon>
        <taxon>Bacillati</taxon>
        <taxon>Bacillota</taxon>
        <taxon>Clostridia</taxon>
        <taxon>Eubacteriales</taxon>
        <taxon>Clostridiaceae</taxon>
        <taxon>Fervidicella</taxon>
    </lineage>
</organism>
<comment type="caution">
    <text evidence="2">The sequence shown here is derived from an EMBL/GenBank/DDBJ whole genome shotgun (WGS) entry which is preliminary data.</text>
</comment>
<evidence type="ECO:0000313" key="2">
    <source>
        <dbReference type="EMBL" id="EYE88703.1"/>
    </source>
</evidence>
<dbReference type="PROSITE" id="PS51257">
    <property type="entry name" value="PROKAR_LIPOPROTEIN"/>
    <property type="match status" value="1"/>
</dbReference>
<name>A0A017RVA6_9CLOT</name>
<dbReference type="STRING" id="1403537.Q428_06535"/>
<keyword evidence="3" id="KW-1185">Reference proteome</keyword>
<proteinExistence type="predicted"/>
<accession>A0A017RVA6</accession>
<sequence>MKKIFSIFLIVFILTSCINKEKVSDEVKQSSGLKSYTVKDFFPFHPDRRMKYEGIGNEYAEKEVLVDYIAGDRIQLRTINPGTEMVQVYEIKNGELRIVYYEGEVYYRDKFIDMNNDKSEILLKEPLQVGTQWYINDGRKRYISSINKKIKLPFGEVEALEVTTEGKDYKTYDYYAYKLGHVKSVFESGEMKIETNLETIEEKAVLTKKVKIYYPDYNKDRIVYKWETVDFSTNDTIKDKLEYFFKKPPYENLSKILGENTKINNMYFNSNDNVAYVDLSKEFISELNVGAGLEGDILQSLVNTVGEYYNCERVSITIEGSPYESGHISLEDKNPVKVEKKNTIEIK</sequence>
<reference evidence="2 3" key="1">
    <citation type="journal article" date="2014" name="Genome Announc.">
        <title>Draft Genome Sequence of Fervidicella metallireducens Strain AeBT, an Iron-Reducing Thermoanaerobe from the Great Artesian Basin.</title>
        <authorList>
            <person name="Patel B.K."/>
        </authorList>
    </citation>
    <scope>NUCLEOTIDE SEQUENCE [LARGE SCALE GENOMIC DNA]</scope>
    <source>
        <strain evidence="2 3">AeB</strain>
    </source>
</reference>
<dbReference type="RefSeq" id="WP_035379218.1">
    <property type="nucleotide sequence ID" value="NZ_AZQP01000015.1"/>
</dbReference>
<dbReference type="EMBL" id="AZQP01000015">
    <property type="protein sequence ID" value="EYE88703.1"/>
    <property type="molecule type" value="Genomic_DNA"/>
</dbReference>
<evidence type="ECO:0000259" key="1">
    <source>
        <dbReference type="SMART" id="SM00909"/>
    </source>
</evidence>
<gene>
    <name evidence="2" type="ORF">Q428_06535</name>
</gene>
<dbReference type="InterPro" id="IPR019606">
    <property type="entry name" value="GerMN"/>
</dbReference>
<feature type="domain" description="GerMN" evidence="1">
    <location>
        <begin position="237"/>
        <end position="327"/>
    </location>
</feature>
<protein>
    <recommendedName>
        <fullName evidence="1">GerMN domain-containing protein</fullName>
    </recommendedName>
</protein>
<dbReference type="Pfam" id="PF10646">
    <property type="entry name" value="Germane"/>
    <property type="match status" value="1"/>
</dbReference>
<dbReference type="SMART" id="SM00909">
    <property type="entry name" value="Germane"/>
    <property type="match status" value="1"/>
</dbReference>
<evidence type="ECO:0000313" key="3">
    <source>
        <dbReference type="Proteomes" id="UP000019681"/>
    </source>
</evidence>
<dbReference type="OrthoDB" id="1683231at2"/>